<feature type="transmembrane region" description="Helical" evidence="10">
    <location>
        <begin position="763"/>
        <end position="785"/>
    </location>
</feature>
<feature type="region of interest" description="Disordered" evidence="9">
    <location>
        <begin position="45"/>
        <end position="90"/>
    </location>
</feature>
<evidence type="ECO:0000313" key="11">
    <source>
        <dbReference type="EMBL" id="EPT02582.1"/>
    </source>
</evidence>
<dbReference type="Pfam" id="PF03169">
    <property type="entry name" value="OPT"/>
    <property type="match status" value="1"/>
</dbReference>
<dbReference type="eggNOG" id="KOG2262">
    <property type="taxonomic scope" value="Eukaryota"/>
</dbReference>
<dbReference type="InterPro" id="IPR004813">
    <property type="entry name" value="OPT"/>
</dbReference>
<dbReference type="Proteomes" id="UP000015241">
    <property type="component" value="Unassembled WGS sequence"/>
</dbReference>
<feature type="transmembrane region" description="Helical" evidence="10">
    <location>
        <begin position="618"/>
        <end position="635"/>
    </location>
</feature>
<feature type="transmembrane region" description="Helical" evidence="10">
    <location>
        <begin position="166"/>
        <end position="183"/>
    </location>
</feature>
<feature type="transmembrane region" description="Helical" evidence="10">
    <location>
        <begin position="685"/>
        <end position="706"/>
    </location>
</feature>
<dbReference type="HOGENOM" id="CLU_004965_3_0_1"/>
<feature type="transmembrane region" description="Helical" evidence="10">
    <location>
        <begin position="534"/>
        <end position="557"/>
    </location>
</feature>
<keyword evidence="4 10" id="KW-0812">Transmembrane</keyword>
<evidence type="ECO:0000256" key="6">
    <source>
        <dbReference type="ARBA" id="ARBA00022927"/>
    </source>
</evidence>
<keyword evidence="7 10" id="KW-1133">Transmembrane helix</keyword>
<name>S8EC82_FOMSC</name>
<dbReference type="InParanoid" id="S8EC82"/>
<sequence length="817" mass="90578">MRLQPDGIAPLYSLDTVGESAPPPGSPPVYAEQATGNGAQVLAHRHGYPAPQTPAVERFADLGEPTSLGSDRSSGIEKVTTQDEKSDGVEADVDEVGELEPDNNGQEIVLETANDFAQRLISLDDDPTMPIHTFRMWFTGIGLAVFASVLGMLFQFRPQVLNVSPLFLQLIAYMMGRFFEVVIPGPGSRFHTGGRIWNWLNPGPFNLKEHVAAQIMSNTASIAATACFVFASDDLFYNITINPGNAIFTLLASQLIGYGFAGMFRSFLVYPTVMLYPQNLIYVNLFDVLHRGRGEMLQGKRLRFFWYVTAGVFVYEWFPEWIAPLLGSFNIVCLSARHSDWVTYIFGGAEANEGMGLLGFGVDWANITSRPFYYPLSTQISNYVGWAVNYVLLPAIFATNVWKSKNFPFISQNLFFEDGTIYNQTLILTPDLSLNKTALAIYGAPWQSGSTVIYNLGINLSIGATIVHVALWHGRELYDAFVDNFIKRVPIDDVHYRKMAVYREVPLWWYAAITLASFVMAMVCCYTEKSSLPWWALIVALIVAILILPFYGAMYAISAVQLVITNLFQILGAALVPGSSQANMYFELYSSQAVQQASGMLSDLKLGQYTKLPPRSTFAVQMAGTVVGALLNYVIMQDVVNKQRTILLNNEGTRVWSGQQVQSYNANAVLWGALGKEIYGPKGPYFIVPLGLVIGLALPVLPWLLYKRYRWSWLPLINTAVLAYNIGDLAGGTNGYINTWIVIGLTSHFYIRRYRAGWFRKYNYLLGAAIDGGSQIFVFIFSFALGGAGGVQVNFPFWALNPDGNADYCKVTGQEAS</sequence>
<keyword evidence="3" id="KW-0813">Transport</keyword>
<evidence type="ECO:0000256" key="4">
    <source>
        <dbReference type="ARBA" id="ARBA00022692"/>
    </source>
</evidence>
<feature type="region of interest" description="Disordered" evidence="9">
    <location>
        <begin position="1"/>
        <end position="32"/>
    </location>
</feature>
<feature type="transmembrane region" description="Helical" evidence="10">
    <location>
        <begin position="243"/>
        <end position="261"/>
    </location>
</feature>
<dbReference type="GO" id="GO:0016020">
    <property type="term" value="C:membrane"/>
    <property type="evidence" value="ECO:0007669"/>
    <property type="project" value="UniProtKB-SubCell"/>
</dbReference>
<dbReference type="AlphaFoldDB" id="S8EC82"/>
<evidence type="ECO:0000256" key="9">
    <source>
        <dbReference type="SAM" id="MobiDB-lite"/>
    </source>
</evidence>
<feature type="transmembrane region" description="Helical" evidence="10">
    <location>
        <begin position="735"/>
        <end position="751"/>
    </location>
</feature>
<comment type="subcellular location">
    <subcellularLocation>
        <location evidence="1">Membrane</location>
        <topology evidence="1">Multi-pass membrane protein</topology>
    </subcellularLocation>
</comment>
<comment type="similarity">
    <text evidence="2">Belongs to the oligopeptide OPT transporter family.</text>
</comment>
<feature type="transmembrane region" description="Helical" evidence="10">
    <location>
        <begin position="301"/>
        <end position="318"/>
    </location>
</feature>
<accession>S8EC82</accession>
<evidence type="ECO:0000313" key="12">
    <source>
        <dbReference type="Proteomes" id="UP000015241"/>
    </source>
</evidence>
<dbReference type="GO" id="GO:0015031">
    <property type="term" value="P:protein transport"/>
    <property type="evidence" value="ECO:0007669"/>
    <property type="project" value="UniProtKB-KW"/>
</dbReference>
<dbReference type="OrthoDB" id="9986677at2759"/>
<gene>
    <name evidence="11" type="ORF">FOMPIDRAFT_1022747</name>
</gene>
<feature type="transmembrane region" description="Helical" evidence="10">
    <location>
        <begin position="267"/>
        <end position="289"/>
    </location>
</feature>
<keyword evidence="8 10" id="KW-0472">Membrane</keyword>
<organism evidence="11 12">
    <name type="scientific">Fomitopsis schrenkii</name>
    <name type="common">Brown rot fungus</name>
    <dbReference type="NCBI Taxonomy" id="2126942"/>
    <lineage>
        <taxon>Eukaryota</taxon>
        <taxon>Fungi</taxon>
        <taxon>Dikarya</taxon>
        <taxon>Basidiomycota</taxon>
        <taxon>Agaricomycotina</taxon>
        <taxon>Agaricomycetes</taxon>
        <taxon>Polyporales</taxon>
        <taxon>Fomitopsis</taxon>
    </lineage>
</organism>
<keyword evidence="12" id="KW-1185">Reference proteome</keyword>
<evidence type="ECO:0000256" key="8">
    <source>
        <dbReference type="ARBA" id="ARBA00023136"/>
    </source>
</evidence>
<dbReference type="InterPro" id="IPR004648">
    <property type="entry name" value="Oligpept_transpt"/>
</dbReference>
<dbReference type="PANTHER" id="PTHR22601">
    <property type="entry name" value="ISP4 LIKE PROTEIN"/>
    <property type="match status" value="1"/>
</dbReference>
<evidence type="ECO:0000256" key="5">
    <source>
        <dbReference type="ARBA" id="ARBA00022856"/>
    </source>
</evidence>
<evidence type="ECO:0000256" key="7">
    <source>
        <dbReference type="ARBA" id="ARBA00022989"/>
    </source>
</evidence>
<keyword evidence="5" id="KW-0571">Peptide transport</keyword>
<dbReference type="NCBIfam" id="TIGR00728">
    <property type="entry name" value="OPT_sfam"/>
    <property type="match status" value="1"/>
</dbReference>
<evidence type="ECO:0000256" key="1">
    <source>
        <dbReference type="ARBA" id="ARBA00004141"/>
    </source>
</evidence>
<evidence type="ECO:0000256" key="10">
    <source>
        <dbReference type="SAM" id="Phobius"/>
    </source>
</evidence>
<keyword evidence="6" id="KW-0653">Protein transport</keyword>
<feature type="transmembrane region" description="Helical" evidence="10">
    <location>
        <begin position="383"/>
        <end position="402"/>
    </location>
</feature>
<feature type="transmembrane region" description="Helical" evidence="10">
    <location>
        <begin position="452"/>
        <end position="472"/>
    </location>
</feature>
<evidence type="ECO:0000256" key="2">
    <source>
        <dbReference type="ARBA" id="ARBA00008807"/>
    </source>
</evidence>
<evidence type="ECO:0008006" key="13">
    <source>
        <dbReference type="Google" id="ProtNLM"/>
    </source>
</evidence>
<dbReference type="EMBL" id="KE504134">
    <property type="protein sequence ID" value="EPT02582.1"/>
    <property type="molecule type" value="Genomic_DNA"/>
</dbReference>
<feature type="transmembrane region" description="Helical" evidence="10">
    <location>
        <begin position="136"/>
        <end position="154"/>
    </location>
</feature>
<protein>
    <recommendedName>
        <fullName evidence="13">OPT oligopeptide transporter</fullName>
    </recommendedName>
</protein>
<proteinExistence type="inferred from homology"/>
<dbReference type="GO" id="GO:0035673">
    <property type="term" value="F:oligopeptide transmembrane transporter activity"/>
    <property type="evidence" value="ECO:0007669"/>
    <property type="project" value="InterPro"/>
</dbReference>
<feature type="transmembrane region" description="Helical" evidence="10">
    <location>
        <begin position="507"/>
        <end position="527"/>
    </location>
</feature>
<evidence type="ECO:0000256" key="3">
    <source>
        <dbReference type="ARBA" id="ARBA00022448"/>
    </source>
</evidence>
<reference evidence="11 12" key="1">
    <citation type="journal article" date="2012" name="Science">
        <title>The Paleozoic origin of enzymatic lignin decomposition reconstructed from 31 fungal genomes.</title>
        <authorList>
            <person name="Floudas D."/>
            <person name="Binder M."/>
            <person name="Riley R."/>
            <person name="Barry K."/>
            <person name="Blanchette R.A."/>
            <person name="Henrissat B."/>
            <person name="Martinez A.T."/>
            <person name="Otillar R."/>
            <person name="Spatafora J.W."/>
            <person name="Yadav J.S."/>
            <person name="Aerts A."/>
            <person name="Benoit I."/>
            <person name="Boyd A."/>
            <person name="Carlson A."/>
            <person name="Copeland A."/>
            <person name="Coutinho P.M."/>
            <person name="de Vries R.P."/>
            <person name="Ferreira P."/>
            <person name="Findley K."/>
            <person name="Foster B."/>
            <person name="Gaskell J."/>
            <person name="Glotzer D."/>
            <person name="Gorecki P."/>
            <person name="Heitman J."/>
            <person name="Hesse C."/>
            <person name="Hori C."/>
            <person name="Igarashi K."/>
            <person name="Jurgens J.A."/>
            <person name="Kallen N."/>
            <person name="Kersten P."/>
            <person name="Kohler A."/>
            <person name="Kuees U."/>
            <person name="Kumar T.K.A."/>
            <person name="Kuo A."/>
            <person name="LaButti K."/>
            <person name="Larrondo L.F."/>
            <person name="Lindquist E."/>
            <person name="Ling A."/>
            <person name="Lombard V."/>
            <person name="Lucas S."/>
            <person name="Lundell T."/>
            <person name="Martin R."/>
            <person name="McLaughlin D.J."/>
            <person name="Morgenstern I."/>
            <person name="Morin E."/>
            <person name="Murat C."/>
            <person name="Nagy L.G."/>
            <person name="Nolan M."/>
            <person name="Ohm R.A."/>
            <person name="Patyshakuliyeva A."/>
            <person name="Rokas A."/>
            <person name="Ruiz-Duenas F.J."/>
            <person name="Sabat G."/>
            <person name="Salamov A."/>
            <person name="Samejima M."/>
            <person name="Schmutz J."/>
            <person name="Slot J.C."/>
            <person name="St John F."/>
            <person name="Stenlid J."/>
            <person name="Sun H."/>
            <person name="Sun S."/>
            <person name="Syed K."/>
            <person name="Tsang A."/>
            <person name="Wiebenga A."/>
            <person name="Young D."/>
            <person name="Pisabarro A."/>
            <person name="Eastwood D.C."/>
            <person name="Martin F."/>
            <person name="Cullen D."/>
            <person name="Grigoriev I.V."/>
            <person name="Hibbett D.S."/>
        </authorList>
    </citation>
    <scope>NUCLEOTIDE SEQUENCE</scope>
    <source>
        <strain evidence="12">FP-58527</strain>
    </source>
</reference>
<feature type="transmembrane region" description="Helical" evidence="10">
    <location>
        <begin position="211"/>
        <end position="231"/>
    </location>
</feature>